<accession>A0A6A6P918</accession>
<proteinExistence type="predicted"/>
<reference evidence="2" key="1">
    <citation type="journal article" date="2020" name="Stud. Mycol.">
        <title>101 Dothideomycetes genomes: a test case for predicting lifestyles and emergence of pathogens.</title>
        <authorList>
            <person name="Haridas S."/>
            <person name="Albert R."/>
            <person name="Binder M."/>
            <person name="Bloem J."/>
            <person name="Labutti K."/>
            <person name="Salamov A."/>
            <person name="Andreopoulos B."/>
            <person name="Baker S."/>
            <person name="Barry K."/>
            <person name="Bills G."/>
            <person name="Bluhm B."/>
            <person name="Cannon C."/>
            <person name="Castanera R."/>
            <person name="Culley D."/>
            <person name="Daum C."/>
            <person name="Ezra D."/>
            <person name="Gonzalez J."/>
            <person name="Henrissat B."/>
            <person name="Kuo A."/>
            <person name="Liang C."/>
            <person name="Lipzen A."/>
            <person name="Lutzoni F."/>
            <person name="Magnuson J."/>
            <person name="Mondo S."/>
            <person name="Nolan M."/>
            <person name="Ohm R."/>
            <person name="Pangilinan J."/>
            <person name="Park H.-J."/>
            <person name="Ramirez L."/>
            <person name="Alfaro M."/>
            <person name="Sun H."/>
            <person name="Tritt A."/>
            <person name="Yoshinaga Y."/>
            <person name="Zwiers L.-H."/>
            <person name="Turgeon B."/>
            <person name="Goodwin S."/>
            <person name="Spatafora J."/>
            <person name="Crous P."/>
            <person name="Grigoriev I."/>
        </authorList>
    </citation>
    <scope>NUCLEOTIDE SEQUENCE</scope>
    <source>
        <strain evidence="2">ATCC 16933</strain>
    </source>
</reference>
<feature type="region of interest" description="Disordered" evidence="1">
    <location>
        <begin position="1"/>
        <end position="23"/>
    </location>
</feature>
<evidence type="ECO:0000313" key="2">
    <source>
        <dbReference type="EMBL" id="KAF2460368.1"/>
    </source>
</evidence>
<dbReference type="EMBL" id="MU001673">
    <property type="protein sequence ID" value="KAF2460368.1"/>
    <property type="molecule type" value="Genomic_DNA"/>
</dbReference>
<evidence type="ECO:0000256" key="1">
    <source>
        <dbReference type="SAM" id="MobiDB-lite"/>
    </source>
</evidence>
<gene>
    <name evidence="2" type="ORF">BDY21DRAFT_335209</name>
</gene>
<protein>
    <submittedName>
        <fullName evidence="2">Uncharacterized protein</fullName>
    </submittedName>
</protein>
<dbReference type="Proteomes" id="UP000799766">
    <property type="component" value="Unassembled WGS sequence"/>
</dbReference>
<evidence type="ECO:0000313" key="3">
    <source>
        <dbReference type="Proteomes" id="UP000799766"/>
    </source>
</evidence>
<organism evidence="2 3">
    <name type="scientific">Lineolata rhizophorae</name>
    <dbReference type="NCBI Taxonomy" id="578093"/>
    <lineage>
        <taxon>Eukaryota</taxon>
        <taxon>Fungi</taxon>
        <taxon>Dikarya</taxon>
        <taxon>Ascomycota</taxon>
        <taxon>Pezizomycotina</taxon>
        <taxon>Dothideomycetes</taxon>
        <taxon>Dothideomycetes incertae sedis</taxon>
        <taxon>Lineolatales</taxon>
        <taxon>Lineolataceae</taxon>
        <taxon>Lineolata</taxon>
    </lineage>
</organism>
<sequence length="295" mass="31213">MAPPVRPINSLFTSMPGSGDQSAAHPVFLEEDVAQALPKAHLAHNLPAPPSPRTLTSSLNFLPSPTACDMPSTPPAAALPSLTLAATLNGNAVPPTPSTGADTSTQHLQHGICAFPSPTASGLDMGEPHSTREMGAWAMSAEWPEYPQHLDDAELGLGPGDGAQHHPATSIALEIVHLIDHDGRIMVPYGSHERIPTEAELLSTPLSARLPLVAMGAPPNVRDPNPVALPFGLHGRGPEGRRFERYLTAASHVRLRRWTEHVRAGHPGRWQAVDGLRGQGGEAPCGLQGCWLDLP</sequence>
<keyword evidence="3" id="KW-1185">Reference proteome</keyword>
<feature type="compositionally biased region" description="Polar residues" evidence="1">
    <location>
        <begin position="10"/>
        <end position="21"/>
    </location>
</feature>
<name>A0A6A6P918_9PEZI</name>
<dbReference type="AlphaFoldDB" id="A0A6A6P918"/>